<dbReference type="AlphaFoldDB" id="M1PQ84"/>
<feature type="transmembrane region" description="Helical" evidence="1">
    <location>
        <begin position="190"/>
        <end position="207"/>
    </location>
</feature>
<feature type="transmembrane region" description="Helical" evidence="1">
    <location>
        <begin position="139"/>
        <end position="158"/>
    </location>
</feature>
<keyword evidence="1" id="KW-1133">Transmembrane helix</keyword>
<dbReference type="KEGG" id="dsf:UWK_01991"/>
<feature type="transmembrane region" description="Helical" evidence="1">
    <location>
        <begin position="12"/>
        <end position="37"/>
    </location>
</feature>
<feature type="transmembrane region" description="Helical" evidence="1">
    <location>
        <begin position="164"/>
        <end position="181"/>
    </location>
</feature>
<dbReference type="STRING" id="1167006.UWK_01991"/>
<sequence length="593" mass="68379">MNANGELKKIFFISMATVRLELIVTTAVFAVLLYFIFDFISQERFVYFWDFANYWSRYRDFNELFFESPLRALGKVIPSVRHDEYNLFPVALLLPAGITLGNSRISFVVANALLFNFPTIVLFAYFFKSRISKEREFSTTGLEYIVALFCMALAPQLWVPVLCGYLGTGGLFLAIAVLILYSRKSFSDQNYWSILYMAFLLSLMVVFRRWYAYWVVGFLVSITIVNILFLVNTYRINFKEYMPTMVKLFLFGGASAGFFICLATPQAIRMLTTDYGDIYSGYKYATSFTDTLQDLNAHFGLLTLASAALGFLFSLKNIKRSQTAIILFLQFWLSFILFTRTQDMGYHHYYILLPSLLYFSCYFWMVLLTIVSGKLASSLAFVILFCLLLLNFTIVFVPPVADVLPKFDSAFSQLRHYPMKRHDIGEIHNILEYFDEQELSEVDKVYVLASGLILNDDILRKGCEAENGKYAICDCFATTAHVDKRDGLPVELFQSKYIVTTEPAQFHLDPKDQQVIGIVRDMVVHQEGFGKNYRKLKIEFTLDENVDVLIYQKIGEKFSEDDLQDISDRFVRLYPAHSGKFLFPSDIFDQLTD</sequence>
<feature type="transmembrane region" description="Helical" evidence="1">
    <location>
        <begin position="351"/>
        <end position="371"/>
    </location>
</feature>
<protein>
    <recommendedName>
        <fullName evidence="4">Glycosyltransferase RgtA/B/C/D-like domain-containing protein</fullName>
    </recommendedName>
</protein>
<reference evidence="3" key="1">
    <citation type="journal article" date="2013" name="Stand. Genomic Sci.">
        <title>Complete genome sequence of Desulfocapsa sulfexigens, a marine deltaproteobacterium specialized in disproportionating inorganic sulfur compounds.</title>
        <authorList>
            <person name="Finster K.W."/>
            <person name="Kjeldsen K.U."/>
            <person name="Kube M."/>
            <person name="Reinhardt R."/>
            <person name="Mussmann M."/>
            <person name="Amann R."/>
            <person name="Schreiber L."/>
        </authorList>
    </citation>
    <scope>NUCLEOTIDE SEQUENCE [LARGE SCALE GENOMIC DNA]</scope>
    <source>
        <strain evidence="3">DSM 10523 / SB164P1</strain>
    </source>
</reference>
<dbReference type="Proteomes" id="UP000011721">
    <property type="component" value="Chromosome"/>
</dbReference>
<feature type="transmembrane region" description="Helical" evidence="1">
    <location>
        <begin position="378"/>
        <end position="397"/>
    </location>
</feature>
<name>M1PQ84_DESSD</name>
<feature type="transmembrane region" description="Helical" evidence="1">
    <location>
        <begin position="246"/>
        <end position="268"/>
    </location>
</feature>
<keyword evidence="3" id="KW-1185">Reference proteome</keyword>
<evidence type="ECO:0000256" key="1">
    <source>
        <dbReference type="SAM" id="Phobius"/>
    </source>
</evidence>
<gene>
    <name evidence="2" type="ordered locus">UWK_01991</name>
</gene>
<evidence type="ECO:0008006" key="4">
    <source>
        <dbReference type="Google" id="ProtNLM"/>
    </source>
</evidence>
<keyword evidence="1" id="KW-0812">Transmembrane</keyword>
<dbReference type="HOGENOM" id="CLU_026229_0_0_7"/>
<evidence type="ECO:0000313" key="2">
    <source>
        <dbReference type="EMBL" id="AGF78541.1"/>
    </source>
</evidence>
<evidence type="ECO:0000313" key="3">
    <source>
        <dbReference type="Proteomes" id="UP000011721"/>
    </source>
</evidence>
<feature type="transmembrane region" description="Helical" evidence="1">
    <location>
        <begin position="297"/>
        <end position="315"/>
    </location>
</feature>
<feature type="transmembrane region" description="Helical" evidence="1">
    <location>
        <begin position="213"/>
        <end position="234"/>
    </location>
</feature>
<accession>M1PQ84</accession>
<dbReference type="EMBL" id="CP003985">
    <property type="protein sequence ID" value="AGF78541.1"/>
    <property type="molecule type" value="Genomic_DNA"/>
</dbReference>
<organism evidence="2 3">
    <name type="scientific">Desulfocapsa sulfexigens (strain DSM 10523 / SB164P1)</name>
    <dbReference type="NCBI Taxonomy" id="1167006"/>
    <lineage>
        <taxon>Bacteria</taxon>
        <taxon>Pseudomonadati</taxon>
        <taxon>Thermodesulfobacteriota</taxon>
        <taxon>Desulfobulbia</taxon>
        <taxon>Desulfobulbales</taxon>
        <taxon>Desulfocapsaceae</taxon>
        <taxon>Desulfocapsa</taxon>
    </lineage>
</organism>
<feature type="transmembrane region" description="Helical" evidence="1">
    <location>
        <begin position="322"/>
        <end position="339"/>
    </location>
</feature>
<proteinExistence type="predicted"/>
<feature type="transmembrane region" description="Helical" evidence="1">
    <location>
        <begin position="105"/>
        <end position="127"/>
    </location>
</feature>
<dbReference type="eggNOG" id="ENOG502ZBA9">
    <property type="taxonomic scope" value="Bacteria"/>
</dbReference>
<keyword evidence="1" id="KW-0472">Membrane</keyword>